<keyword evidence="1" id="KW-1133">Transmembrane helix</keyword>
<keyword evidence="3" id="KW-1185">Reference proteome</keyword>
<evidence type="ECO:0000313" key="2">
    <source>
        <dbReference type="EMBL" id="MEY8661413.1"/>
    </source>
</evidence>
<dbReference type="Proteomes" id="UP001565236">
    <property type="component" value="Unassembled WGS sequence"/>
</dbReference>
<proteinExistence type="predicted"/>
<accession>A0ABV4DLR0</accession>
<dbReference type="EMBL" id="JBCLUF010000002">
    <property type="protein sequence ID" value="MEY8661413.1"/>
    <property type="molecule type" value="Genomic_DNA"/>
</dbReference>
<feature type="transmembrane region" description="Helical" evidence="1">
    <location>
        <begin position="12"/>
        <end position="31"/>
    </location>
</feature>
<protein>
    <submittedName>
        <fullName evidence="2">Uncharacterized protein</fullName>
    </submittedName>
</protein>
<evidence type="ECO:0000313" key="3">
    <source>
        <dbReference type="Proteomes" id="UP001565236"/>
    </source>
</evidence>
<evidence type="ECO:0000256" key="1">
    <source>
        <dbReference type="SAM" id="Phobius"/>
    </source>
</evidence>
<keyword evidence="1" id="KW-0812">Transmembrane</keyword>
<reference evidence="2 3" key="1">
    <citation type="submission" date="2024-03" db="EMBL/GenBank/DDBJ databases">
        <title>Mouse gut bacterial collection (mGBC) of GemPharmatech.</title>
        <authorList>
            <person name="He Y."/>
            <person name="Dong L."/>
            <person name="Wu D."/>
            <person name="Gao X."/>
            <person name="Lin Z."/>
        </authorList>
    </citation>
    <scope>NUCLEOTIDE SEQUENCE [LARGE SCALE GENOMIC DNA]</scope>
    <source>
        <strain evidence="2 3">15-30</strain>
    </source>
</reference>
<dbReference type="RefSeq" id="WP_369939965.1">
    <property type="nucleotide sequence ID" value="NZ_JBCLUF010000002.1"/>
</dbReference>
<feature type="transmembrane region" description="Helical" evidence="1">
    <location>
        <begin position="37"/>
        <end position="64"/>
    </location>
</feature>
<keyword evidence="1" id="KW-0472">Membrane</keyword>
<organism evidence="2 3">
    <name type="scientific">Ligilactobacillus faecis</name>
    <dbReference type="NCBI Taxonomy" id="762833"/>
    <lineage>
        <taxon>Bacteria</taxon>
        <taxon>Bacillati</taxon>
        <taxon>Bacillota</taxon>
        <taxon>Bacilli</taxon>
        <taxon>Lactobacillales</taxon>
        <taxon>Lactobacillaceae</taxon>
        <taxon>Ligilactobacillus</taxon>
    </lineage>
</organism>
<gene>
    <name evidence="2" type="ORF">AALT52_00685</name>
</gene>
<name>A0ABV4DLR0_9LACO</name>
<comment type="caution">
    <text evidence="2">The sequence shown here is derived from an EMBL/GenBank/DDBJ whole genome shotgun (WGS) entry which is preliminary data.</text>
</comment>
<sequence length="85" mass="10017">MKEQKQPFYRNKVAMVLRCFSIASIIGWITVFLRGTYLYLILGWDLGFISTVYFIAAPFITVFIEMLHTKAVEYGNYLFKQKFTD</sequence>